<sequence>MVIHVCDEAKNLKQDFHCPRDLLVREMRYFAEYLSTDAQRWEEVDISVHCDVQIFDWLMKYVKRATHREGQGPPKLEASSVISILISSDFLKMDNLVEECIQFCHRNMSPIVATPCNMNCINDKLVSRISDLYNHNEADDVKDRKDKFKSKLFGKLLEKLFDPSIANSCSPESAASLFKCAVCKKVLNTNLAKRINCLPSRMIIDRCGQLAYSHTPDPSFDVGDYLIDLKGQLKTWRDVYWRIWGSINFLSCSRCSETFPCTELGQCKFHPDTPLFHGNSLSGKYPCCGLQILRFDPSQQNKGCKLRDHIVNLSESGMKEPIGSKEQNIKAKQRVYEDLLSHREAVCMPHQKVLTMTNE</sequence>
<dbReference type="InterPro" id="IPR045902">
    <property type="entry name" value="SANBR-like"/>
</dbReference>
<dbReference type="EMBL" id="KB309694">
    <property type="protein sequence ID" value="ELT93581.1"/>
    <property type="molecule type" value="Genomic_DNA"/>
</dbReference>
<dbReference type="STRING" id="283909.R7TPZ6"/>
<feature type="domain" description="SANT and BTB" evidence="1">
    <location>
        <begin position="1"/>
        <end position="101"/>
    </location>
</feature>
<dbReference type="PANTHER" id="PTHR20946:SF0">
    <property type="entry name" value="SANT AND BTB DOMAIN REGULATOR OF CLASS SWITCH RECOMBINATION"/>
    <property type="match status" value="1"/>
</dbReference>
<organism evidence="2">
    <name type="scientific">Capitella teleta</name>
    <name type="common">Polychaete worm</name>
    <dbReference type="NCBI Taxonomy" id="283909"/>
    <lineage>
        <taxon>Eukaryota</taxon>
        <taxon>Metazoa</taxon>
        <taxon>Spiralia</taxon>
        <taxon>Lophotrochozoa</taxon>
        <taxon>Annelida</taxon>
        <taxon>Polychaeta</taxon>
        <taxon>Sedentaria</taxon>
        <taxon>Scolecida</taxon>
        <taxon>Capitellidae</taxon>
        <taxon>Capitella</taxon>
    </lineage>
</organism>
<reference evidence="3" key="3">
    <citation type="submission" date="2015-06" db="UniProtKB">
        <authorList>
            <consortium name="EnsemblMetazoa"/>
        </authorList>
    </citation>
    <scope>IDENTIFICATION</scope>
</reference>
<dbReference type="OMA" id="LDQCAAC"/>
<dbReference type="OrthoDB" id="550012at2759"/>
<proteinExistence type="predicted"/>
<accession>R7TPZ6</accession>
<dbReference type="HOGENOM" id="CLU_772704_0_0_1"/>
<protein>
    <recommendedName>
        <fullName evidence="1">SANT and BTB domain-containing protein</fullName>
    </recommendedName>
</protein>
<evidence type="ECO:0000259" key="1">
    <source>
        <dbReference type="Pfam" id="PF11822"/>
    </source>
</evidence>
<evidence type="ECO:0000313" key="2">
    <source>
        <dbReference type="EMBL" id="ELT93581.1"/>
    </source>
</evidence>
<evidence type="ECO:0000313" key="4">
    <source>
        <dbReference type="Proteomes" id="UP000014760"/>
    </source>
</evidence>
<dbReference type="Gene3D" id="3.30.710.10">
    <property type="entry name" value="Potassium Channel Kv1.1, Chain A"/>
    <property type="match status" value="1"/>
</dbReference>
<dbReference type="PANTHER" id="PTHR20946">
    <property type="entry name" value="SANT AND BTB DOMAIN REGULATOR OF CLASS SWITCH RECOMBINATION"/>
    <property type="match status" value="1"/>
</dbReference>
<dbReference type="EnsemblMetazoa" id="CapteT134617">
    <property type="protein sequence ID" value="CapteP134617"/>
    <property type="gene ID" value="CapteG134617"/>
</dbReference>
<keyword evidence="4" id="KW-1185">Reference proteome</keyword>
<dbReference type="Pfam" id="PF11822">
    <property type="entry name" value="BTB_SANBR"/>
    <property type="match status" value="1"/>
</dbReference>
<evidence type="ECO:0000313" key="3">
    <source>
        <dbReference type="EnsemblMetazoa" id="CapteP134617"/>
    </source>
</evidence>
<reference evidence="2 4" key="2">
    <citation type="journal article" date="2013" name="Nature">
        <title>Insights into bilaterian evolution from three spiralian genomes.</title>
        <authorList>
            <person name="Simakov O."/>
            <person name="Marletaz F."/>
            <person name="Cho S.J."/>
            <person name="Edsinger-Gonzales E."/>
            <person name="Havlak P."/>
            <person name="Hellsten U."/>
            <person name="Kuo D.H."/>
            <person name="Larsson T."/>
            <person name="Lv J."/>
            <person name="Arendt D."/>
            <person name="Savage R."/>
            <person name="Osoegawa K."/>
            <person name="de Jong P."/>
            <person name="Grimwood J."/>
            <person name="Chapman J.A."/>
            <person name="Shapiro H."/>
            <person name="Aerts A."/>
            <person name="Otillar R.P."/>
            <person name="Terry A.Y."/>
            <person name="Boore J.L."/>
            <person name="Grigoriev I.V."/>
            <person name="Lindberg D.R."/>
            <person name="Seaver E.C."/>
            <person name="Weisblat D.A."/>
            <person name="Putnam N.H."/>
            <person name="Rokhsar D.S."/>
        </authorList>
    </citation>
    <scope>NUCLEOTIDE SEQUENCE</scope>
    <source>
        <strain evidence="2 4">I ESC-2004</strain>
    </source>
</reference>
<reference evidence="4" key="1">
    <citation type="submission" date="2012-12" db="EMBL/GenBank/DDBJ databases">
        <authorList>
            <person name="Hellsten U."/>
            <person name="Grimwood J."/>
            <person name="Chapman J.A."/>
            <person name="Shapiro H."/>
            <person name="Aerts A."/>
            <person name="Otillar R.P."/>
            <person name="Terry A.Y."/>
            <person name="Boore J.L."/>
            <person name="Simakov O."/>
            <person name="Marletaz F."/>
            <person name="Cho S.-J."/>
            <person name="Edsinger-Gonzales E."/>
            <person name="Havlak P."/>
            <person name="Kuo D.-H."/>
            <person name="Larsson T."/>
            <person name="Lv J."/>
            <person name="Arendt D."/>
            <person name="Savage R."/>
            <person name="Osoegawa K."/>
            <person name="de Jong P."/>
            <person name="Lindberg D.R."/>
            <person name="Seaver E.C."/>
            <person name="Weisblat D.A."/>
            <person name="Putnam N.H."/>
            <person name="Grigoriev I.V."/>
            <person name="Rokhsar D.S."/>
        </authorList>
    </citation>
    <scope>NUCLEOTIDE SEQUENCE</scope>
    <source>
        <strain evidence="4">I ESC-2004</strain>
    </source>
</reference>
<dbReference type="InterPro" id="IPR021777">
    <property type="entry name" value="SANBR_BTB"/>
</dbReference>
<dbReference type="EMBL" id="AMQN01002615">
    <property type="status" value="NOT_ANNOTATED_CDS"/>
    <property type="molecule type" value="Genomic_DNA"/>
</dbReference>
<dbReference type="InterPro" id="IPR011333">
    <property type="entry name" value="SKP1/BTB/POZ_sf"/>
</dbReference>
<name>R7TPZ6_CAPTE</name>
<dbReference type="Proteomes" id="UP000014760">
    <property type="component" value="Unassembled WGS sequence"/>
</dbReference>
<dbReference type="AlphaFoldDB" id="R7TPZ6"/>
<gene>
    <name evidence="2" type="ORF">CAPTEDRAFT_134617</name>
</gene>